<feature type="compositionally biased region" description="Low complexity" evidence="1">
    <location>
        <begin position="121"/>
        <end position="133"/>
    </location>
</feature>
<dbReference type="GeneID" id="25365176"/>
<dbReference type="InterPro" id="IPR029071">
    <property type="entry name" value="Ubiquitin-like_domsf"/>
</dbReference>
<feature type="region of interest" description="Disordered" evidence="1">
    <location>
        <begin position="121"/>
        <end position="141"/>
    </location>
</feature>
<dbReference type="Pfam" id="PF00789">
    <property type="entry name" value="UBX"/>
    <property type="match status" value="1"/>
</dbReference>
<dbReference type="PROSITE" id="PS50033">
    <property type="entry name" value="UBX"/>
    <property type="match status" value="1"/>
</dbReference>
<dbReference type="PANTHER" id="PTHR46424:SF1">
    <property type="entry name" value="UBX DOMAIN-CONTAINING PROTEIN 4"/>
    <property type="match status" value="1"/>
</dbReference>
<dbReference type="SUPFAM" id="SSF54236">
    <property type="entry name" value="Ubiquitin-like"/>
    <property type="match status" value="1"/>
</dbReference>
<dbReference type="STRING" id="1043005.A0A074YL61"/>
<evidence type="ECO:0000313" key="4">
    <source>
        <dbReference type="Proteomes" id="UP000030641"/>
    </source>
</evidence>
<dbReference type="SMART" id="SM00166">
    <property type="entry name" value="UBX"/>
    <property type="match status" value="1"/>
</dbReference>
<dbReference type="OMA" id="FEPNNTS"/>
<dbReference type="RefSeq" id="XP_013345207.1">
    <property type="nucleotide sequence ID" value="XM_013489753.1"/>
</dbReference>
<feature type="compositionally biased region" description="Basic and acidic residues" evidence="1">
    <location>
        <begin position="246"/>
        <end position="283"/>
    </location>
</feature>
<dbReference type="PANTHER" id="PTHR46424">
    <property type="entry name" value="UBX DOMAIN-CONTAINING PROTEIN 4"/>
    <property type="match status" value="1"/>
</dbReference>
<sequence length="514" mass="55626">MFFEGDLQSGISQAIQQHKLVACLVRQDDNETSQKWEHEWLTAPVDPSSSSGEQPTLGEQLGEIAVLLRINAGSVEAGFLGAFCTIESIPKLLVIKAGSVVENIDADVNEEEFRKRINALSQPSTQQQLPQTSNPIPQNADSATADISQVLANVPLIGERGTTLRESDTAPRGTAETNVPIPAPTAQGNNQTMQQFLTERGTRLEAERKKQEEAEKETRKATAKARKEAAEKQAAESSSLPQNKQDWADQQRNRNKEARVERERILKSIESDKAARKEKERQRRLAAQGEPSTAATQQPAPATATAASGRNSSVCNLQIRLFDGSSLRTKFDPSATLATSVRTYISQNSQTDIPYEFRQILLPNPSRNISVGEEGESLRSLGLTPSATLVLVPVKGYTDAYAGTGSGLVSKGFNAGFGLLSGAANMLGSAVGGVMGYASGTNDRPGPYVAGTGDESEPRTNVDADRTANRSASINIRTLGDQRRDTEQNTELYNGNQLNFEPRKKKDGQDTKDN</sequence>
<accession>A0A074YL61</accession>
<feature type="region of interest" description="Disordered" evidence="1">
    <location>
        <begin position="158"/>
        <end position="192"/>
    </location>
</feature>
<dbReference type="InterPro" id="IPR001012">
    <property type="entry name" value="UBX_dom"/>
</dbReference>
<feature type="compositionally biased region" description="Polar residues" evidence="1">
    <location>
        <begin position="489"/>
        <end position="499"/>
    </location>
</feature>
<feature type="compositionally biased region" description="Low complexity" evidence="1">
    <location>
        <begin position="293"/>
        <end position="307"/>
    </location>
</feature>
<feature type="domain" description="UBX" evidence="2">
    <location>
        <begin position="310"/>
        <end position="391"/>
    </location>
</feature>
<feature type="compositionally biased region" description="Basic and acidic residues" evidence="1">
    <location>
        <begin position="501"/>
        <end position="514"/>
    </location>
</feature>
<evidence type="ECO:0000259" key="2">
    <source>
        <dbReference type="PROSITE" id="PS50033"/>
    </source>
</evidence>
<dbReference type="AlphaFoldDB" id="A0A074YL61"/>
<dbReference type="HOGENOM" id="CLU_035996_0_0_1"/>
<keyword evidence="4" id="KW-1185">Reference proteome</keyword>
<dbReference type="Proteomes" id="UP000030641">
    <property type="component" value="Unassembled WGS sequence"/>
</dbReference>
<evidence type="ECO:0000256" key="1">
    <source>
        <dbReference type="SAM" id="MobiDB-lite"/>
    </source>
</evidence>
<dbReference type="CDD" id="cd01767">
    <property type="entry name" value="UBX"/>
    <property type="match status" value="1"/>
</dbReference>
<dbReference type="InParanoid" id="A0A074YL61"/>
<gene>
    <name evidence="3" type="ORF">AUEXF2481DRAFT_3482</name>
</gene>
<proteinExistence type="predicted"/>
<evidence type="ECO:0000313" key="3">
    <source>
        <dbReference type="EMBL" id="KEQ96789.1"/>
    </source>
</evidence>
<feature type="region of interest" description="Disordered" evidence="1">
    <location>
        <begin position="204"/>
        <end position="310"/>
    </location>
</feature>
<organism evidence="3 4">
    <name type="scientific">Aureobasidium subglaciale (strain EXF-2481)</name>
    <name type="common">Aureobasidium pullulans var. subglaciale</name>
    <dbReference type="NCBI Taxonomy" id="1043005"/>
    <lineage>
        <taxon>Eukaryota</taxon>
        <taxon>Fungi</taxon>
        <taxon>Dikarya</taxon>
        <taxon>Ascomycota</taxon>
        <taxon>Pezizomycotina</taxon>
        <taxon>Dothideomycetes</taxon>
        <taxon>Dothideomycetidae</taxon>
        <taxon>Dothideales</taxon>
        <taxon>Saccotheciaceae</taxon>
        <taxon>Aureobasidium</taxon>
    </lineage>
</organism>
<dbReference type="Gene3D" id="3.10.20.90">
    <property type="entry name" value="Phosphatidylinositol 3-kinase Catalytic Subunit, Chain A, domain 1"/>
    <property type="match status" value="1"/>
</dbReference>
<name>A0A074YL61_AURSE</name>
<reference evidence="3 4" key="1">
    <citation type="journal article" date="2014" name="BMC Genomics">
        <title>Genome sequencing of four Aureobasidium pullulans varieties: biotechnological potential, stress tolerance, and description of new species.</title>
        <authorList>
            <person name="Gostin Ar C."/>
            <person name="Ohm R.A."/>
            <person name="Kogej T."/>
            <person name="Sonjak S."/>
            <person name="Turk M."/>
            <person name="Zajc J."/>
            <person name="Zalar P."/>
            <person name="Grube M."/>
            <person name="Sun H."/>
            <person name="Han J."/>
            <person name="Sharma A."/>
            <person name="Chiniquy J."/>
            <person name="Ngan C.Y."/>
            <person name="Lipzen A."/>
            <person name="Barry K."/>
            <person name="Grigoriev I.V."/>
            <person name="Gunde-Cimerman N."/>
        </authorList>
    </citation>
    <scope>NUCLEOTIDE SEQUENCE [LARGE SCALE GENOMIC DNA]</scope>
    <source>
        <strain evidence="3 4">EXF-2481</strain>
    </source>
</reference>
<feature type="compositionally biased region" description="Basic and acidic residues" evidence="1">
    <location>
        <begin position="204"/>
        <end position="234"/>
    </location>
</feature>
<dbReference type="OrthoDB" id="2445133at2759"/>
<protein>
    <recommendedName>
        <fullName evidence="2">UBX domain-containing protein</fullName>
    </recommendedName>
</protein>
<dbReference type="GO" id="GO:0005783">
    <property type="term" value="C:endoplasmic reticulum"/>
    <property type="evidence" value="ECO:0007669"/>
    <property type="project" value="TreeGrafter"/>
</dbReference>
<dbReference type="EMBL" id="KL584755">
    <property type="protein sequence ID" value="KEQ96789.1"/>
    <property type="molecule type" value="Genomic_DNA"/>
</dbReference>
<feature type="region of interest" description="Disordered" evidence="1">
    <location>
        <begin position="445"/>
        <end position="514"/>
    </location>
</feature>
<dbReference type="FunCoup" id="A0A074YL61">
    <property type="interactions" value="112"/>
</dbReference>
<feature type="compositionally biased region" description="Basic and acidic residues" evidence="1">
    <location>
        <begin position="456"/>
        <end position="468"/>
    </location>
</feature>
<dbReference type="GO" id="GO:0036503">
    <property type="term" value="P:ERAD pathway"/>
    <property type="evidence" value="ECO:0007669"/>
    <property type="project" value="TreeGrafter"/>
</dbReference>